<organism evidence="1">
    <name type="scientific">Pundamilia nyererei</name>
    <dbReference type="NCBI Taxonomy" id="303518"/>
    <lineage>
        <taxon>Eukaryota</taxon>
        <taxon>Metazoa</taxon>
        <taxon>Chordata</taxon>
        <taxon>Craniata</taxon>
        <taxon>Vertebrata</taxon>
        <taxon>Euteleostomi</taxon>
        <taxon>Actinopterygii</taxon>
        <taxon>Neopterygii</taxon>
        <taxon>Teleostei</taxon>
        <taxon>Neoteleostei</taxon>
        <taxon>Acanthomorphata</taxon>
        <taxon>Ovalentaria</taxon>
        <taxon>Cichlomorphae</taxon>
        <taxon>Cichliformes</taxon>
        <taxon>Cichlidae</taxon>
        <taxon>African cichlids</taxon>
        <taxon>Pseudocrenilabrinae</taxon>
        <taxon>Haplochromini</taxon>
        <taxon>Pundamilia</taxon>
    </lineage>
</organism>
<evidence type="ECO:0000313" key="1">
    <source>
        <dbReference type="Ensembl" id="ENSPNYP00000000365.1"/>
    </source>
</evidence>
<sequence>MRNAFVALNVNTCEQTTLWLVEKYSSASLVTQRLCSGTLTINVKFISIISEKTRWFLLLPSPILV</sequence>
<name>A0A3B4EQU2_9CICH</name>
<dbReference type="AlphaFoldDB" id="A0A3B4EQU2"/>
<protein>
    <submittedName>
        <fullName evidence="1">Uncharacterized protein</fullName>
    </submittedName>
</protein>
<reference evidence="1" key="1">
    <citation type="submission" date="2023-09" db="UniProtKB">
        <authorList>
            <consortium name="Ensembl"/>
        </authorList>
    </citation>
    <scope>IDENTIFICATION</scope>
</reference>
<proteinExistence type="predicted"/>
<dbReference type="Ensembl" id="ENSPNYT00000000374.1">
    <property type="protein sequence ID" value="ENSPNYP00000000365.1"/>
    <property type="gene ID" value="ENSPNYG00000000283.1"/>
</dbReference>
<accession>A0A3B4EQU2</accession>
<dbReference type="GeneTree" id="ENSGT00940000178771"/>